<evidence type="ECO:0000256" key="1">
    <source>
        <dbReference type="ARBA" id="ARBA00004141"/>
    </source>
</evidence>
<evidence type="ECO:0000256" key="2">
    <source>
        <dbReference type="ARBA" id="ARBA00022692"/>
    </source>
</evidence>
<dbReference type="InterPro" id="IPR024199">
    <property type="entry name" value="Uncharacterised_DsbB"/>
</dbReference>
<keyword evidence="2 5" id="KW-0812">Transmembrane</keyword>
<name>A0A5M6HR04_9HYPH</name>
<comment type="subcellular location">
    <subcellularLocation>
        <location evidence="1">Membrane</location>
        <topology evidence="1">Multi-pass membrane protein</topology>
    </subcellularLocation>
</comment>
<proteinExistence type="predicted"/>
<gene>
    <name evidence="6" type="ORF">F1193_13340</name>
</gene>
<dbReference type="InterPro" id="IPR023380">
    <property type="entry name" value="DsbB-like_sf"/>
</dbReference>
<feature type="transmembrane region" description="Helical" evidence="5">
    <location>
        <begin position="61"/>
        <end position="79"/>
    </location>
</feature>
<dbReference type="PIRSF" id="PIRSF033913">
    <property type="entry name" value="S-S_format_DsbB"/>
    <property type="match status" value="1"/>
</dbReference>
<dbReference type="GO" id="GO:0015035">
    <property type="term" value="F:protein-disulfide reductase activity"/>
    <property type="evidence" value="ECO:0007669"/>
    <property type="project" value="InterPro"/>
</dbReference>
<dbReference type="AlphaFoldDB" id="A0A5M6HR04"/>
<feature type="transmembrane region" description="Helical" evidence="5">
    <location>
        <begin position="21"/>
        <end position="41"/>
    </location>
</feature>
<keyword evidence="7" id="KW-1185">Reference proteome</keyword>
<keyword evidence="4 5" id="KW-0472">Membrane</keyword>
<comment type="caution">
    <text evidence="6">The sequence shown here is derived from an EMBL/GenBank/DDBJ whole genome shotgun (WGS) entry which is preliminary data.</text>
</comment>
<evidence type="ECO:0000313" key="6">
    <source>
        <dbReference type="EMBL" id="KAA5598296.1"/>
    </source>
</evidence>
<dbReference type="SUPFAM" id="SSF158442">
    <property type="entry name" value="DsbB-like"/>
    <property type="match status" value="1"/>
</dbReference>
<evidence type="ECO:0000256" key="5">
    <source>
        <dbReference type="SAM" id="Phobius"/>
    </source>
</evidence>
<dbReference type="Pfam" id="PF02600">
    <property type="entry name" value="DsbB"/>
    <property type="match status" value="1"/>
</dbReference>
<dbReference type="InterPro" id="IPR003752">
    <property type="entry name" value="DiS_bond_form_DsbB/BdbC"/>
</dbReference>
<sequence length="186" mass="18892">MDRSAVSRLNGLRIAARRSPPLAGAWVVLAVGGGAIAAAWALELIAGLAPCSLCLTQRIPYYVALPLAAAVAAGGRLRLPSGLLRAGAALVALAMLAAAGIAAYHAGVEWRWWPGPADCSGGDIKPFGSVENLMAQMQTAKVVRCDEPALVVFGLSLAGWNALLSLALAAVAAWGAAARASLKVSD</sequence>
<dbReference type="GO" id="GO:0006457">
    <property type="term" value="P:protein folding"/>
    <property type="evidence" value="ECO:0007669"/>
    <property type="project" value="InterPro"/>
</dbReference>
<feature type="transmembrane region" description="Helical" evidence="5">
    <location>
        <begin position="86"/>
        <end position="106"/>
    </location>
</feature>
<dbReference type="Gene3D" id="1.20.1550.10">
    <property type="entry name" value="DsbB-like"/>
    <property type="match status" value="1"/>
</dbReference>
<dbReference type="GO" id="GO:0016020">
    <property type="term" value="C:membrane"/>
    <property type="evidence" value="ECO:0007669"/>
    <property type="project" value="UniProtKB-SubCell"/>
</dbReference>
<dbReference type="Proteomes" id="UP000323886">
    <property type="component" value="Unassembled WGS sequence"/>
</dbReference>
<protein>
    <submittedName>
        <fullName evidence="6">Disulfide bond formation protein B</fullName>
    </submittedName>
</protein>
<keyword evidence="3 5" id="KW-1133">Transmembrane helix</keyword>
<organism evidence="6 7">
    <name type="scientific">Blastochloris sulfoviridis</name>
    <dbReference type="NCBI Taxonomy" id="50712"/>
    <lineage>
        <taxon>Bacteria</taxon>
        <taxon>Pseudomonadati</taxon>
        <taxon>Pseudomonadota</taxon>
        <taxon>Alphaproteobacteria</taxon>
        <taxon>Hyphomicrobiales</taxon>
        <taxon>Blastochloridaceae</taxon>
        <taxon>Blastochloris</taxon>
    </lineage>
</organism>
<feature type="transmembrane region" description="Helical" evidence="5">
    <location>
        <begin position="157"/>
        <end position="177"/>
    </location>
</feature>
<evidence type="ECO:0000256" key="3">
    <source>
        <dbReference type="ARBA" id="ARBA00022989"/>
    </source>
</evidence>
<dbReference type="EMBL" id="VWPL01000027">
    <property type="protein sequence ID" value="KAA5598296.1"/>
    <property type="molecule type" value="Genomic_DNA"/>
</dbReference>
<dbReference type="OrthoDB" id="9808637at2"/>
<reference evidence="6 7" key="1">
    <citation type="submission" date="2019-09" db="EMBL/GenBank/DDBJ databases">
        <title>Draft Whole-Genome sequence of Blastochloris sulfoviridis DSM 729.</title>
        <authorList>
            <person name="Meyer T.E."/>
            <person name="Kyndt J.A."/>
        </authorList>
    </citation>
    <scope>NUCLEOTIDE SEQUENCE [LARGE SCALE GENOMIC DNA]</scope>
    <source>
        <strain evidence="6 7">DSM 729</strain>
    </source>
</reference>
<evidence type="ECO:0000256" key="4">
    <source>
        <dbReference type="ARBA" id="ARBA00023136"/>
    </source>
</evidence>
<accession>A0A5M6HR04</accession>
<evidence type="ECO:0000313" key="7">
    <source>
        <dbReference type="Proteomes" id="UP000323886"/>
    </source>
</evidence>